<dbReference type="RefSeq" id="XP_064854704.1">
    <property type="nucleotide sequence ID" value="XM_064998632.1"/>
</dbReference>
<gene>
    <name evidence="2" type="ORF">DASC09_050330</name>
</gene>
<protein>
    <submittedName>
        <fullName evidence="2">Uncharacterized protein</fullName>
    </submittedName>
</protein>
<evidence type="ECO:0000313" key="3">
    <source>
        <dbReference type="Proteomes" id="UP001360560"/>
    </source>
</evidence>
<dbReference type="AlphaFoldDB" id="A0AAV5QU97"/>
<name>A0AAV5QU97_9ASCO</name>
<sequence>MYYYPSVCANMNPSACLDLYPMQDDKTKYFPNEILLHNSTTANNNGNGAMNLTGQQLRQLQYHQMLNTAGGKRSRRDDDEDHSMSTNNTAHEVRKSISDSNIVVHKDMMDTDMSDGDYNSYHNQNHEHNNIKRQFHKTEVPKESQDWPVFQHPNGGVIQFTPHGNIRTYFDEMRGVEVSVMENDSSFLNFGT</sequence>
<feature type="region of interest" description="Disordered" evidence="1">
    <location>
        <begin position="68"/>
        <end position="94"/>
    </location>
</feature>
<evidence type="ECO:0000256" key="1">
    <source>
        <dbReference type="SAM" id="MobiDB-lite"/>
    </source>
</evidence>
<dbReference type="GeneID" id="90075683"/>
<accession>A0AAV5QU97</accession>
<organism evidence="2 3">
    <name type="scientific">Saccharomycopsis crataegensis</name>
    <dbReference type="NCBI Taxonomy" id="43959"/>
    <lineage>
        <taxon>Eukaryota</taxon>
        <taxon>Fungi</taxon>
        <taxon>Dikarya</taxon>
        <taxon>Ascomycota</taxon>
        <taxon>Saccharomycotina</taxon>
        <taxon>Saccharomycetes</taxon>
        <taxon>Saccharomycopsidaceae</taxon>
        <taxon>Saccharomycopsis</taxon>
    </lineage>
</organism>
<evidence type="ECO:0000313" key="2">
    <source>
        <dbReference type="EMBL" id="GMM37708.1"/>
    </source>
</evidence>
<dbReference type="EMBL" id="BTFZ01000012">
    <property type="protein sequence ID" value="GMM37708.1"/>
    <property type="molecule type" value="Genomic_DNA"/>
</dbReference>
<reference evidence="2 3" key="1">
    <citation type="journal article" date="2023" name="Elife">
        <title>Identification of key yeast species and microbe-microbe interactions impacting larval growth of Drosophila in the wild.</title>
        <authorList>
            <person name="Mure A."/>
            <person name="Sugiura Y."/>
            <person name="Maeda R."/>
            <person name="Honda K."/>
            <person name="Sakurai N."/>
            <person name="Takahashi Y."/>
            <person name="Watada M."/>
            <person name="Katoh T."/>
            <person name="Gotoh A."/>
            <person name="Gotoh Y."/>
            <person name="Taniguchi I."/>
            <person name="Nakamura K."/>
            <person name="Hayashi T."/>
            <person name="Katayama T."/>
            <person name="Uemura T."/>
            <person name="Hattori Y."/>
        </authorList>
    </citation>
    <scope>NUCLEOTIDE SEQUENCE [LARGE SCALE GENOMIC DNA]</scope>
    <source>
        <strain evidence="2 3">SC-9</strain>
    </source>
</reference>
<keyword evidence="3" id="KW-1185">Reference proteome</keyword>
<dbReference type="Proteomes" id="UP001360560">
    <property type="component" value="Unassembled WGS sequence"/>
</dbReference>
<proteinExistence type="predicted"/>
<comment type="caution">
    <text evidence="2">The sequence shown here is derived from an EMBL/GenBank/DDBJ whole genome shotgun (WGS) entry which is preliminary data.</text>
</comment>